<accession>A0ABZ2KR96</accession>
<reference evidence="2" key="1">
    <citation type="submission" date="2021-12" db="EMBL/GenBank/DDBJ databases">
        <title>Discovery of the Pendulisporaceae a myxobacterial family with distinct sporulation behavior and unique specialized metabolism.</title>
        <authorList>
            <person name="Garcia R."/>
            <person name="Popoff A."/>
            <person name="Bader C.D."/>
            <person name="Loehr J."/>
            <person name="Walesch S."/>
            <person name="Walt C."/>
            <person name="Boldt J."/>
            <person name="Bunk B."/>
            <person name="Haeckl F.J.F.P.J."/>
            <person name="Gunesch A.P."/>
            <person name="Birkelbach J."/>
            <person name="Nuebel U."/>
            <person name="Pietschmann T."/>
            <person name="Bach T."/>
            <person name="Mueller R."/>
        </authorList>
    </citation>
    <scope>NUCLEOTIDE SEQUENCE</scope>
    <source>
        <strain evidence="2">MSr11367</strain>
    </source>
</reference>
<evidence type="ECO:0000313" key="3">
    <source>
        <dbReference type="Proteomes" id="UP001374803"/>
    </source>
</evidence>
<proteinExistence type="inferred from homology"/>
<dbReference type="Proteomes" id="UP001374803">
    <property type="component" value="Chromosome"/>
</dbReference>
<sequence>MRSLGARGFTVAVNCLHSTDLAEKLLRQSGIEGGVFQADATNHSEVADMVKAIERRLGPVDAAIHNANVGLGGSPFVGPFYLTPWEDVKVKVLDEMAAFHALCAATVPGMVDRKWGRIVGVSSIVSRFASVGTGAHAAGKAAMDASCRILSKELGPHGITVNVASPGFIETEVTAREPEALKQKVARITPLKRLGTPDDIGGVVAFLCSDEARWITGQYIPLNGGGSTL</sequence>
<dbReference type="EMBL" id="CP089983">
    <property type="protein sequence ID" value="WXB01204.1"/>
    <property type="molecule type" value="Genomic_DNA"/>
</dbReference>
<dbReference type="PRINTS" id="PR00081">
    <property type="entry name" value="GDHRDH"/>
</dbReference>
<dbReference type="InterPro" id="IPR036291">
    <property type="entry name" value="NAD(P)-bd_dom_sf"/>
</dbReference>
<evidence type="ECO:0000313" key="2">
    <source>
        <dbReference type="EMBL" id="WXB01204.1"/>
    </source>
</evidence>
<organism evidence="2 3">
    <name type="scientific">Pendulispora rubella</name>
    <dbReference type="NCBI Taxonomy" id="2741070"/>
    <lineage>
        <taxon>Bacteria</taxon>
        <taxon>Pseudomonadati</taxon>
        <taxon>Myxococcota</taxon>
        <taxon>Myxococcia</taxon>
        <taxon>Myxococcales</taxon>
        <taxon>Sorangiineae</taxon>
        <taxon>Pendulisporaceae</taxon>
        <taxon>Pendulispora</taxon>
    </lineage>
</organism>
<dbReference type="InterPro" id="IPR002347">
    <property type="entry name" value="SDR_fam"/>
</dbReference>
<protein>
    <submittedName>
        <fullName evidence="2">SDR family oxidoreductase</fullName>
    </submittedName>
</protein>
<dbReference type="PANTHER" id="PTHR42879">
    <property type="entry name" value="3-OXOACYL-(ACYL-CARRIER-PROTEIN) REDUCTASE"/>
    <property type="match status" value="1"/>
</dbReference>
<dbReference type="SUPFAM" id="SSF51735">
    <property type="entry name" value="NAD(P)-binding Rossmann-fold domains"/>
    <property type="match status" value="1"/>
</dbReference>
<dbReference type="Pfam" id="PF13561">
    <property type="entry name" value="adh_short_C2"/>
    <property type="match status" value="1"/>
</dbReference>
<dbReference type="Gene3D" id="3.40.50.720">
    <property type="entry name" value="NAD(P)-binding Rossmann-like Domain"/>
    <property type="match status" value="1"/>
</dbReference>
<gene>
    <name evidence="2" type="ORF">LVJ94_30325</name>
</gene>
<dbReference type="InterPro" id="IPR050259">
    <property type="entry name" value="SDR"/>
</dbReference>
<comment type="similarity">
    <text evidence="1">Belongs to the short-chain dehydrogenases/reductases (SDR) family.</text>
</comment>
<name>A0ABZ2KR96_9BACT</name>
<keyword evidence="3" id="KW-1185">Reference proteome</keyword>
<evidence type="ECO:0000256" key="1">
    <source>
        <dbReference type="ARBA" id="ARBA00006484"/>
    </source>
</evidence>